<sequence>MIFYEAINPAHALGRHMLELPTRILVYPYAEEPKKLVNNALNTPTGFFHWYTINMGSLNPFPETQDAFLQQFFTLFKSFMEKAAQLQPPTKSLTHSTLIPISTTSSLECIRELETTAITTAASAGNDRQVRPTSVFYAFLHCIYPIQHGNVQSRHQDSRLIKVPSRVVAQASHKDRQLAPIGFARCPARTQGALLDLQNINGGEELKKQRRIDRTTCMMKIEIEHIDGGVPSTKTPLPHPAAATMDKKLTTRANTRSIPEMLDIITPNPSCSIGHFDDSEASESIDGTGGRWTEIGVEDGGPTRRWAENVRIKDAYNVLDHESDGCLPPSHSPQTPNLESLRTRTLTVQPRHAQRDQNKTSPQGLLSISADNDVNVGQPSLYRNTLLYSRPYRNRPSELYNWTQVDLSAPHSDFLFCCATLFLNRLWQERPGQRRLRTQKDRELLEQLARHFDGLQKDVLGRYEQHHPQTFGWTYRQMLSTLQLPSDYFANGGRDFGRYGESFGSWPLEDPEGDGFIEDMVLWSTF</sequence>
<reference evidence="2 3" key="1">
    <citation type="submission" date="2020-01" db="EMBL/GenBank/DDBJ databases">
        <authorList>
            <person name="Gupta K D."/>
        </authorList>
    </citation>
    <scope>NUCLEOTIDE SEQUENCE [LARGE SCALE GENOMIC DNA]</scope>
</reference>
<feature type="region of interest" description="Disordered" evidence="1">
    <location>
        <begin position="348"/>
        <end position="370"/>
    </location>
</feature>
<keyword evidence="3" id="KW-1185">Reference proteome</keyword>
<dbReference type="Proteomes" id="UP000467700">
    <property type="component" value="Unassembled WGS sequence"/>
</dbReference>
<protein>
    <submittedName>
        <fullName evidence="2">Uncharacterized protein</fullName>
    </submittedName>
</protein>
<name>A0A8S0X915_CYCAE</name>
<accession>A0A8S0X915</accession>
<dbReference type="EMBL" id="CACVBS010000097">
    <property type="protein sequence ID" value="CAA7270822.1"/>
    <property type="molecule type" value="Genomic_DNA"/>
</dbReference>
<proteinExistence type="predicted"/>
<feature type="compositionally biased region" description="Polar residues" evidence="1">
    <location>
        <begin position="359"/>
        <end position="370"/>
    </location>
</feature>
<evidence type="ECO:0000313" key="2">
    <source>
        <dbReference type="EMBL" id="CAA7270822.1"/>
    </source>
</evidence>
<dbReference type="AlphaFoldDB" id="A0A8S0X915"/>
<evidence type="ECO:0000313" key="3">
    <source>
        <dbReference type="Proteomes" id="UP000467700"/>
    </source>
</evidence>
<organism evidence="2 3">
    <name type="scientific">Cyclocybe aegerita</name>
    <name type="common">Black poplar mushroom</name>
    <name type="synonym">Agrocybe aegerita</name>
    <dbReference type="NCBI Taxonomy" id="1973307"/>
    <lineage>
        <taxon>Eukaryota</taxon>
        <taxon>Fungi</taxon>
        <taxon>Dikarya</taxon>
        <taxon>Basidiomycota</taxon>
        <taxon>Agaricomycotina</taxon>
        <taxon>Agaricomycetes</taxon>
        <taxon>Agaricomycetidae</taxon>
        <taxon>Agaricales</taxon>
        <taxon>Agaricineae</taxon>
        <taxon>Bolbitiaceae</taxon>
        <taxon>Cyclocybe</taxon>
    </lineage>
</organism>
<gene>
    <name evidence="2" type="ORF">AAE3_LOCUS13045</name>
</gene>
<evidence type="ECO:0000256" key="1">
    <source>
        <dbReference type="SAM" id="MobiDB-lite"/>
    </source>
</evidence>
<comment type="caution">
    <text evidence="2">The sequence shown here is derived from an EMBL/GenBank/DDBJ whole genome shotgun (WGS) entry which is preliminary data.</text>
</comment>